<evidence type="ECO:0000256" key="1">
    <source>
        <dbReference type="SAM" id="Phobius"/>
    </source>
</evidence>
<dbReference type="AlphaFoldDB" id="A0AAN8WDU2"/>
<evidence type="ECO:0000313" key="3">
    <source>
        <dbReference type="Proteomes" id="UP001370490"/>
    </source>
</evidence>
<name>A0AAN8WDU2_9MAGN</name>
<evidence type="ECO:0000313" key="2">
    <source>
        <dbReference type="EMBL" id="KAK6944097.1"/>
    </source>
</evidence>
<reference evidence="2 3" key="1">
    <citation type="submission" date="2023-12" db="EMBL/GenBank/DDBJ databases">
        <title>A high-quality genome assembly for Dillenia turbinata (Dilleniales).</title>
        <authorList>
            <person name="Chanderbali A."/>
        </authorList>
    </citation>
    <scope>NUCLEOTIDE SEQUENCE [LARGE SCALE GENOMIC DNA]</scope>
    <source>
        <strain evidence="2">LSX21</strain>
        <tissue evidence="2">Leaf</tissue>
    </source>
</reference>
<dbReference type="GO" id="GO:0005737">
    <property type="term" value="C:cytoplasm"/>
    <property type="evidence" value="ECO:0007669"/>
    <property type="project" value="TreeGrafter"/>
</dbReference>
<accession>A0AAN8WDU2</accession>
<organism evidence="2 3">
    <name type="scientific">Dillenia turbinata</name>
    <dbReference type="NCBI Taxonomy" id="194707"/>
    <lineage>
        <taxon>Eukaryota</taxon>
        <taxon>Viridiplantae</taxon>
        <taxon>Streptophyta</taxon>
        <taxon>Embryophyta</taxon>
        <taxon>Tracheophyta</taxon>
        <taxon>Spermatophyta</taxon>
        <taxon>Magnoliopsida</taxon>
        <taxon>eudicotyledons</taxon>
        <taxon>Gunneridae</taxon>
        <taxon>Pentapetalae</taxon>
        <taxon>Dilleniales</taxon>
        <taxon>Dilleniaceae</taxon>
        <taxon>Dillenia</taxon>
    </lineage>
</organism>
<proteinExistence type="predicted"/>
<dbReference type="Proteomes" id="UP001370490">
    <property type="component" value="Unassembled WGS sequence"/>
</dbReference>
<gene>
    <name evidence="2" type="ORF">RJ641_025199</name>
</gene>
<dbReference type="PANTHER" id="PTHR23120:SF0">
    <property type="entry name" value="MAESTRO HEAT-LIKE REPEAT FAMILY MEMBER 1"/>
    <property type="match status" value="1"/>
</dbReference>
<dbReference type="PANTHER" id="PTHR23120">
    <property type="entry name" value="MAESTRO-RELATED HEAT DOMAIN-CONTAINING"/>
    <property type="match status" value="1"/>
</dbReference>
<feature type="transmembrane region" description="Helical" evidence="1">
    <location>
        <begin position="6"/>
        <end position="23"/>
    </location>
</feature>
<dbReference type="EMBL" id="JBAMMX010000003">
    <property type="protein sequence ID" value="KAK6944097.1"/>
    <property type="molecule type" value="Genomic_DNA"/>
</dbReference>
<feature type="non-terminal residue" evidence="2">
    <location>
        <position position="182"/>
    </location>
</feature>
<keyword evidence="1" id="KW-0812">Transmembrane</keyword>
<sequence>MHAYILYWYSLFVHFSVTGFYAFSGEDGRSRAVQLLHILKQIDRCVCSPVEYQKKNCCHASYEMLLKFRTPCMSLYCLLGCQGSCTHSKQIDSTPNSSLSSFPSAYLLPSHNALFLGDRIMVYLPRCADTNSEVTETSAPILVLLFSIALSLPRIAISSSGADIESSYSALYLWRMSLPFCG</sequence>
<keyword evidence="1" id="KW-1133">Transmembrane helix</keyword>
<dbReference type="InterPro" id="IPR045206">
    <property type="entry name" value="Maestro_heat-like_prot"/>
</dbReference>
<keyword evidence="1" id="KW-0472">Membrane</keyword>
<protein>
    <submittedName>
        <fullName evidence="2">Uncharacterized protein</fullName>
    </submittedName>
</protein>
<keyword evidence="3" id="KW-1185">Reference proteome</keyword>
<comment type="caution">
    <text evidence="2">The sequence shown here is derived from an EMBL/GenBank/DDBJ whole genome shotgun (WGS) entry which is preliminary data.</text>
</comment>